<accession>A0A381YVT2</accession>
<sequence>MKKNFIIIATTAIILILIFIAIRDNFNLHKIIAELEKQTDLTIVLNDESKWNYYPHIEFRNNITIKDNADVFIIDNADVDISKNYWPTSPININLKSPTINVEGIQLRNATIISSYKNKNITFEKIISNLVEGNINAQGKMSIENEMLFELDGSFNNVSLNILMNQAKIATWDRVKIKMSSPNFNLSGTAKKKNNFSKNLKGNIAINGSIFFVSTEEELFGAALLSLLIDKLPDLSSISNSVSFLLEKFSNIPSSFHGTLTINEGTVSTQDMLIENDQGRASLTAILNIETNIIDGKINFYEDDEIYLEATLKGNIQNPQILVGGKVFAEENDNAPQDIKKLFEEGIHSLIDKLLKVDD</sequence>
<evidence type="ECO:0000256" key="1">
    <source>
        <dbReference type="SAM" id="Phobius"/>
    </source>
</evidence>
<feature type="transmembrane region" description="Helical" evidence="1">
    <location>
        <begin position="5"/>
        <end position="22"/>
    </location>
</feature>
<keyword evidence="1" id="KW-1133">Transmembrane helix</keyword>
<proteinExistence type="predicted"/>
<keyword evidence="1" id="KW-0812">Transmembrane</keyword>
<organism evidence="2">
    <name type="scientific">marine metagenome</name>
    <dbReference type="NCBI Taxonomy" id="408172"/>
    <lineage>
        <taxon>unclassified sequences</taxon>
        <taxon>metagenomes</taxon>
        <taxon>ecological metagenomes</taxon>
    </lineage>
</organism>
<keyword evidence="1" id="KW-0472">Membrane</keyword>
<dbReference type="AlphaFoldDB" id="A0A381YVT2"/>
<protein>
    <submittedName>
        <fullName evidence="2">Uncharacterized protein</fullName>
    </submittedName>
</protein>
<evidence type="ECO:0000313" key="2">
    <source>
        <dbReference type="EMBL" id="SVA81138.1"/>
    </source>
</evidence>
<name>A0A381YVT2_9ZZZZ</name>
<dbReference type="EMBL" id="UINC01019191">
    <property type="protein sequence ID" value="SVA81138.1"/>
    <property type="molecule type" value="Genomic_DNA"/>
</dbReference>
<gene>
    <name evidence="2" type="ORF">METZ01_LOCUS133992</name>
</gene>
<reference evidence="2" key="1">
    <citation type="submission" date="2018-05" db="EMBL/GenBank/DDBJ databases">
        <authorList>
            <person name="Lanie J.A."/>
            <person name="Ng W.-L."/>
            <person name="Kazmierczak K.M."/>
            <person name="Andrzejewski T.M."/>
            <person name="Davidsen T.M."/>
            <person name="Wayne K.J."/>
            <person name="Tettelin H."/>
            <person name="Glass J.I."/>
            <person name="Rusch D."/>
            <person name="Podicherti R."/>
            <person name="Tsui H.-C.T."/>
            <person name="Winkler M.E."/>
        </authorList>
    </citation>
    <scope>NUCLEOTIDE SEQUENCE</scope>
</reference>